<protein>
    <recommendedName>
        <fullName evidence="17">Outer envelope pore protein 24, chloroplastic</fullName>
    </recommendedName>
</protein>
<dbReference type="GO" id="GO:0009707">
    <property type="term" value="C:chloroplast outer membrane"/>
    <property type="evidence" value="ECO:0007669"/>
    <property type="project" value="UniProtKB-SubCell"/>
</dbReference>
<accession>A0A0E0KLQ3</accession>
<comment type="subunit">
    <text evidence="4">Homooligomers form large rather nonselective pores in plastidial outer membranes.</text>
</comment>
<evidence type="ECO:0000256" key="8">
    <source>
        <dbReference type="ARBA" id="ARBA00022640"/>
    </source>
</evidence>
<sequence>MKFCWAVTVAHRHSGWLVDGKPKKRRGGRRRRRRFQQGKERREREEKWKDKRRRRRRRLTPRLEAMKATVKGRYEGDKATAAATLAVTPSAADLRFKASATDAAFARGPSLEGLTLTLEKPGSFLLDLKPHSKDVRFQFMNSALLLDRRVSLTYTHSTTLSPSPAAPPTRTALDCSLNFDPANKLNLSHTLGSSGCRVRYSYAHGQDRLTTIEPCFDTAKNAWDFAVTRKFQGGDAIKGTYQASTKLLALEWTRDSKIGASFKVTLHLSFSSLYPYFPCEEIHWKDDKVATSFDLSDQSKAPKLIAESTWNYEI</sequence>
<organism evidence="15">
    <name type="scientific">Oryza punctata</name>
    <name type="common">Red rice</name>
    <dbReference type="NCBI Taxonomy" id="4537"/>
    <lineage>
        <taxon>Eukaryota</taxon>
        <taxon>Viridiplantae</taxon>
        <taxon>Streptophyta</taxon>
        <taxon>Embryophyta</taxon>
        <taxon>Tracheophyta</taxon>
        <taxon>Spermatophyta</taxon>
        <taxon>Magnoliopsida</taxon>
        <taxon>Liliopsida</taxon>
        <taxon>Poales</taxon>
        <taxon>Poaceae</taxon>
        <taxon>BOP clade</taxon>
        <taxon>Oryzoideae</taxon>
        <taxon>Oryzeae</taxon>
        <taxon>Oryzinae</taxon>
        <taxon>Oryza</taxon>
    </lineage>
</organism>
<dbReference type="Proteomes" id="UP000026962">
    <property type="component" value="Chromosome 3"/>
</dbReference>
<evidence type="ECO:0000256" key="4">
    <source>
        <dbReference type="ARBA" id="ARBA00011593"/>
    </source>
</evidence>
<dbReference type="PANTHER" id="PTHR35284">
    <property type="entry name" value="OUTER ENVELOPE PORE PROTEIN 24A, CHLOROPLASTIC-RELATED"/>
    <property type="match status" value="1"/>
</dbReference>
<evidence type="ECO:0000256" key="7">
    <source>
        <dbReference type="ARBA" id="ARBA00022528"/>
    </source>
</evidence>
<evidence type="ECO:0000256" key="9">
    <source>
        <dbReference type="ARBA" id="ARBA00022692"/>
    </source>
</evidence>
<reference evidence="15" key="1">
    <citation type="submission" date="2015-04" db="UniProtKB">
        <authorList>
            <consortium name="EnsemblPlants"/>
        </authorList>
    </citation>
    <scope>IDENTIFICATION</scope>
</reference>
<evidence type="ECO:0000256" key="12">
    <source>
        <dbReference type="ARBA" id="ARBA00023114"/>
    </source>
</evidence>
<keyword evidence="13" id="KW-0472">Membrane</keyword>
<evidence type="ECO:0000256" key="5">
    <source>
        <dbReference type="ARBA" id="ARBA00022448"/>
    </source>
</evidence>
<keyword evidence="11" id="KW-0406">Ion transport</keyword>
<dbReference type="GO" id="GO:0022843">
    <property type="term" value="F:voltage-gated monoatomic cation channel activity"/>
    <property type="evidence" value="ECO:0007669"/>
    <property type="project" value="InterPro"/>
</dbReference>
<evidence type="ECO:0008006" key="17">
    <source>
        <dbReference type="Google" id="ProtNLM"/>
    </source>
</evidence>
<evidence type="ECO:0000256" key="2">
    <source>
        <dbReference type="ARBA" id="ARBA00004396"/>
    </source>
</evidence>
<feature type="compositionally biased region" description="Basic and acidic residues" evidence="14">
    <location>
        <begin position="37"/>
        <end position="49"/>
    </location>
</feature>
<name>A0A0E0KLQ3_ORYPU</name>
<evidence type="ECO:0000256" key="6">
    <source>
        <dbReference type="ARBA" id="ARBA00022452"/>
    </source>
</evidence>
<dbReference type="PANTHER" id="PTHR35284:SF1">
    <property type="entry name" value="OUTER ENVELOPE PORE PROTEIN 24A, CHLOROPLASTIC-RELATED"/>
    <property type="match status" value="1"/>
</dbReference>
<keyword evidence="7" id="KW-0150">Chloroplast</keyword>
<evidence type="ECO:0000256" key="11">
    <source>
        <dbReference type="ARBA" id="ARBA00023065"/>
    </source>
</evidence>
<evidence type="ECO:0000313" key="15">
    <source>
        <dbReference type="EnsemblPlants" id="OPUNC03G38530.1"/>
    </source>
</evidence>
<comment type="subcellular location">
    <subcellularLocation>
        <location evidence="2">Plastid</location>
        <location evidence="2">Chloroplast outer membrane</location>
        <topology evidence="2">Multi-pass membrane protein</topology>
    </subcellularLocation>
    <subcellularLocation>
        <location evidence="3">Plastid</location>
        <location evidence="3">Etioplast membrane</location>
        <topology evidence="3">Multi-pass membrane protein</topology>
    </subcellularLocation>
</comment>
<keyword evidence="16" id="KW-1185">Reference proteome</keyword>
<proteinExistence type="predicted"/>
<keyword evidence="8" id="KW-0934">Plastid</keyword>
<dbReference type="HOGENOM" id="CLU_077010_0_0_1"/>
<evidence type="ECO:0000256" key="13">
    <source>
        <dbReference type="ARBA" id="ARBA00023136"/>
    </source>
</evidence>
<feature type="region of interest" description="Disordered" evidence="14">
    <location>
        <begin position="18"/>
        <end position="59"/>
    </location>
</feature>
<dbReference type="InterPro" id="IPR034626">
    <property type="entry name" value="OEP24"/>
</dbReference>
<evidence type="ECO:0000256" key="3">
    <source>
        <dbReference type="ARBA" id="ARBA00004441"/>
    </source>
</evidence>
<comment type="function">
    <text evidence="1">High-conductance voltage-dependent solute channel with a slight selectivity for cations transporting triosephosphates, dicarboxylic acids, ATP, inorganic phosphate (Pi), sugars, and positively or negatively charged amino acids.</text>
</comment>
<keyword evidence="10" id="KW-1002">Plastid outer membrane</keyword>
<keyword evidence="9" id="KW-0812">Transmembrane</keyword>
<evidence type="ECO:0000313" key="16">
    <source>
        <dbReference type="Proteomes" id="UP000026962"/>
    </source>
</evidence>
<feature type="compositionally biased region" description="Basic residues" evidence="14">
    <location>
        <begin position="50"/>
        <end position="59"/>
    </location>
</feature>
<keyword evidence="6" id="KW-1134">Transmembrane beta strand</keyword>
<evidence type="ECO:0000256" key="10">
    <source>
        <dbReference type="ARBA" id="ARBA00022805"/>
    </source>
</evidence>
<dbReference type="GO" id="GO:0034765">
    <property type="term" value="P:regulation of monoatomic ion transmembrane transport"/>
    <property type="evidence" value="ECO:0007669"/>
    <property type="project" value="InterPro"/>
</dbReference>
<dbReference type="Gramene" id="OPUNC03G38530.1">
    <property type="protein sequence ID" value="OPUNC03G38530.1"/>
    <property type="gene ID" value="OPUNC03G38530"/>
</dbReference>
<dbReference type="GO" id="GO:0046930">
    <property type="term" value="C:pore complex"/>
    <property type="evidence" value="ECO:0007669"/>
    <property type="project" value="UniProtKB-KW"/>
</dbReference>
<evidence type="ECO:0000256" key="14">
    <source>
        <dbReference type="SAM" id="MobiDB-lite"/>
    </source>
</evidence>
<evidence type="ECO:0000256" key="1">
    <source>
        <dbReference type="ARBA" id="ARBA00002327"/>
    </source>
</evidence>
<dbReference type="GO" id="GO:0034426">
    <property type="term" value="C:etioplast membrane"/>
    <property type="evidence" value="ECO:0007669"/>
    <property type="project" value="UniProtKB-SubCell"/>
</dbReference>
<dbReference type="AlphaFoldDB" id="A0A0E0KLQ3"/>
<reference evidence="15" key="2">
    <citation type="submission" date="2018-05" db="EMBL/GenBank/DDBJ databases">
        <title>OpunRS2 (Oryza punctata Reference Sequence Version 2).</title>
        <authorList>
            <person name="Zhang J."/>
            <person name="Kudrna D."/>
            <person name="Lee S."/>
            <person name="Talag J."/>
            <person name="Welchert J."/>
            <person name="Wing R.A."/>
        </authorList>
    </citation>
    <scope>NUCLEOTIDE SEQUENCE [LARGE SCALE GENOMIC DNA]</scope>
</reference>
<feature type="compositionally biased region" description="Basic residues" evidence="14">
    <location>
        <begin position="22"/>
        <end position="36"/>
    </location>
</feature>
<dbReference type="EnsemblPlants" id="OPUNC03G38530.1">
    <property type="protein sequence ID" value="OPUNC03G38530.1"/>
    <property type="gene ID" value="OPUNC03G38530"/>
</dbReference>
<dbReference type="GO" id="GO:0015288">
    <property type="term" value="F:porin activity"/>
    <property type="evidence" value="ECO:0007669"/>
    <property type="project" value="UniProtKB-KW"/>
</dbReference>
<keyword evidence="12" id="KW-0626">Porin</keyword>
<keyword evidence="5" id="KW-0813">Transport</keyword>